<dbReference type="Pfam" id="PF16859">
    <property type="entry name" value="TetR_C_11"/>
    <property type="match status" value="1"/>
</dbReference>
<dbReference type="PANTHER" id="PTHR30055">
    <property type="entry name" value="HTH-TYPE TRANSCRIPTIONAL REGULATOR RUTR"/>
    <property type="match status" value="1"/>
</dbReference>
<dbReference type="InterPro" id="IPR009057">
    <property type="entry name" value="Homeodomain-like_sf"/>
</dbReference>
<evidence type="ECO:0000256" key="3">
    <source>
        <dbReference type="ARBA" id="ARBA00023163"/>
    </source>
</evidence>
<dbReference type="InterPro" id="IPR036271">
    <property type="entry name" value="Tet_transcr_reg_TetR-rel_C_sf"/>
</dbReference>
<evidence type="ECO:0000256" key="4">
    <source>
        <dbReference type="PROSITE-ProRule" id="PRU00335"/>
    </source>
</evidence>
<dbReference type="AlphaFoldDB" id="A0A6I4MCA3"/>
<comment type="caution">
    <text evidence="6">The sequence shown here is derived from an EMBL/GenBank/DDBJ whole genome shotgun (WGS) entry which is preliminary data.</text>
</comment>
<dbReference type="RefSeq" id="WP_151595883.1">
    <property type="nucleotide sequence ID" value="NZ_WBMS02000019.1"/>
</dbReference>
<feature type="DNA-binding region" description="H-T-H motif" evidence="4">
    <location>
        <begin position="38"/>
        <end position="57"/>
    </location>
</feature>
<evidence type="ECO:0000259" key="5">
    <source>
        <dbReference type="PROSITE" id="PS50977"/>
    </source>
</evidence>
<protein>
    <submittedName>
        <fullName evidence="6">TetR family transcriptional regulator</fullName>
    </submittedName>
</protein>
<dbReference type="EMBL" id="WBMS02000019">
    <property type="protein sequence ID" value="MWA03333.1"/>
    <property type="molecule type" value="Genomic_DNA"/>
</dbReference>
<evidence type="ECO:0000256" key="1">
    <source>
        <dbReference type="ARBA" id="ARBA00023015"/>
    </source>
</evidence>
<dbReference type="InterPro" id="IPR001647">
    <property type="entry name" value="HTH_TetR"/>
</dbReference>
<dbReference type="Gene3D" id="1.10.10.60">
    <property type="entry name" value="Homeodomain-like"/>
    <property type="match status" value="1"/>
</dbReference>
<accession>A0A6I4MCA3</accession>
<dbReference type="SUPFAM" id="SSF46689">
    <property type="entry name" value="Homeodomain-like"/>
    <property type="match status" value="1"/>
</dbReference>
<keyword evidence="2 4" id="KW-0238">DNA-binding</keyword>
<name>A0A6I4MCA3_9ACTN</name>
<dbReference type="GO" id="GO:0000976">
    <property type="term" value="F:transcription cis-regulatory region binding"/>
    <property type="evidence" value="ECO:0007669"/>
    <property type="project" value="TreeGrafter"/>
</dbReference>
<dbReference type="PANTHER" id="PTHR30055:SF148">
    <property type="entry name" value="TETR-FAMILY TRANSCRIPTIONAL REGULATOR"/>
    <property type="match status" value="1"/>
</dbReference>
<evidence type="ECO:0000313" key="7">
    <source>
        <dbReference type="Proteomes" id="UP000462055"/>
    </source>
</evidence>
<proteinExistence type="predicted"/>
<sequence>MSDSRRPHTGRRRNEAARRAILDVAVDLLGRDDGAPVTIDSLAAAAGVGKQTIYRWWPSKGAVLLEAMAERAGTDIPVPDTGTLRGDLEAFLAATFRGAGQRLTASVLRNSMAEAQRDPHAREHMRAFVESRRRVLTGLLERARDRGEIAAGADLALMVDQVYGVLWYRVLVGHGPLGDAQAAELARALSDQAAARLGDAAG</sequence>
<evidence type="ECO:0000313" key="6">
    <source>
        <dbReference type="EMBL" id="MWA03333.1"/>
    </source>
</evidence>
<dbReference type="SUPFAM" id="SSF48498">
    <property type="entry name" value="Tetracyclin repressor-like, C-terminal domain"/>
    <property type="match status" value="1"/>
</dbReference>
<dbReference type="PROSITE" id="PS50977">
    <property type="entry name" value="HTH_TETR_2"/>
    <property type="match status" value="1"/>
</dbReference>
<organism evidence="6 7">
    <name type="scientific">Actinomadura physcomitrii</name>
    <dbReference type="NCBI Taxonomy" id="2650748"/>
    <lineage>
        <taxon>Bacteria</taxon>
        <taxon>Bacillati</taxon>
        <taxon>Actinomycetota</taxon>
        <taxon>Actinomycetes</taxon>
        <taxon>Streptosporangiales</taxon>
        <taxon>Thermomonosporaceae</taxon>
        <taxon>Actinomadura</taxon>
    </lineage>
</organism>
<dbReference type="GO" id="GO:0003700">
    <property type="term" value="F:DNA-binding transcription factor activity"/>
    <property type="evidence" value="ECO:0007669"/>
    <property type="project" value="TreeGrafter"/>
</dbReference>
<dbReference type="InterPro" id="IPR050109">
    <property type="entry name" value="HTH-type_TetR-like_transc_reg"/>
</dbReference>
<evidence type="ECO:0000256" key="2">
    <source>
        <dbReference type="ARBA" id="ARBA00023125"/>
    </source>
</evidence>
<dbReference type="Pfam" id="PF00440">
    <property type="entry name" value="TetR_N"/>
    <property type="match status" value="1"/>
</dbReference>
<keyword evidence="3" id="KW-0804">Transcription</keyword>
<dbReference type="Proteomes" id="UP000462055">
    <property type="component" value="Unassembled WGS sequence"/>
</dbReference>
<feature type="domain" description="HTH tetR-type" evidence="5">
    <location>
        <begin position="15"/>
        <end position="75"/>
    </location>
</feature>
<dbReference type="Gene3D" id="1.10.357.10">
    <property type="entry name" value="Tetracycline Repressor, domain 2"/>
    <property type="match status" value="1"/>
</dbReference>
<keyword evidence="1" id="KW-0805">Transcription regulation</keyword>
<dbReference type="InterPro" id="IPR011075">
    <property type="entry name" value="TetR_C"/>
</dbReference>
<keyword evidence="7" id="KW-1185">Reference proteome</keyword>
<gene>
    <name evidence="6" type="ORF">F8568_023725</name>
</gene>
<reference evidence="6" key="1">
    <citation type="submission" date="2019-12" db="EMBL/GenBank/DDBJ databases">
        <title>Actinomadura physcomitrii sp. nov., a novel actinomycete isolated from moss [Physcomitrium sphaericum (Ludw) Fuernr].</title>
        <authorList>
            <person name="Zhuang X."/>
        </authorList>
    </citation>
    <scope>NUCLEOTIDE SEQUENCE [LARGE SCALE GENOMIC DNA]</scope>
    <source>
        <strain evidence="6">LD22</strain>
    </source>
</reference>